<organism evidence="2 3">
    <name type="scientific">Amylolactobacillus amylotrophicus DSM 20534</name>
    <dbReference type="NCBI Taxonomy" id="1423722"/>
    <lineage>
        <taxon>Bacteria</taxon>
        <taxon>Bacillati</taxon>
        <taxon>Bacillota</taxon>
        <taxon>Bacilli</taxon>
        <taxon>Lactobacillales</taxon>
        <taxon>Lactobacillaceae</taxon>
        <taxon>Amylolactobacillus</taxon>
    </lineage>
</organism>
<keyword evidence="3" id="KW-1185">Reference proteome</keyword>
<proteinExistence type="predicted"/>
<dbReference type="InterPro" id="IPR005543">
    <property type="entry name" value="PASTA_dom"/>
</dbReference>
<dbReference type="CDD" id="cd06577">
    <property type="entry name" value="PASTA_pknB"/>
    <property type="match status" value="1"/>
</dbReference>
<evidence type="ECO:0000313" key="3">
    <source>
        <dbReference type="Proteomes" id="UP000050909"/>
    </source>
</evidence>
<dbReference type="RefSeq" id="WP_056945785.1">
    <property type="nucleotide sequence ID" value="NZ_AZCV01000007.1"/>
</dbReference>
<dbReference type="AlphaFoldDB" id="A0A0R1H1A6"/>
<sequence length="175" mass="19372">MVNKKTGLVRKIGKNIGSTLIQSLGVTDIADKSLELLNKYVDQHSGDIRVPDLKDVGLDDAEAILAQLGFKYARVLVQPKAALAEQATMMVLETQPKANKKVAPGSFVKLYFMDEVVQTKSRELVQQAVLKKQQRKAQQAARVHNTVQATKQNVGNMAQKVPLPKLKRKAKQTKQ</sequence>
<evidence type="ECO:0000313" key="2">
    <source>
        <dbReference type="EMBL" id="KRK37106.1"/>
    </source>
</evidence>
<reference evidence="2 3" key="1">
    <citation type="journal article" date="2015" name="Genome Announc.">
        <title>Expanding the biotechnology potential of lactobacilli through comparative genomics of 213 strains and associated genera.</title>
        <authorList>
            <person name="Sun Z."/>
            <person name="Harris H.M."/>
            <person name="McCann A."/>
            <person name="Guo C."/>
            <person name="Argimon S."/>
            <person name="Zhang W."/>
            <person name="Yang X."/>
            <person name="Jeffery I.B."/>
            <person name="Cooney J.C."/>
            <person name="Kagawa T.F."/>
            <person name="Liu W."/>
            <person name="Song Y."/>
            <person name="Salvetti E."/>
            <person name="Wrobel A."/>
            <person name="Rasinkangas P."/>
            <person name="Parkhill J."/>
            <person name="Rea M.C."/>
            <person name="O'Sullivan O."/>
            <person name="Ritari J."/>
            <person name="Douillard F.P."/>
            <person name="Paul Ross R."/>
            <person name="Yang R."/>
            <person name="Briner A.E."/>
            <person name="Felis G.E."/>
            <person name="de Vos W.M."/>
            <person name="Barrangou R."/>
            <person name="Klaenhammer T.R."/>
            <person name="Caufield P.W."/>
            <person name="Cui Y."/>
            <person name="Zhang H."/>
            <person name="O'Toole P.W."/>
        </authorList>
    </citation>
    <scope>NUCLEOTIDE SEQUENCE [LARGE SCALE GENOMIC DNA]</scope>
    <source>
        <strain evidence="2 3">DSM 20534</strain>
    </source>
</reference>
<dbReference type="EMBL" id="AZCV01000007">
    <property type="protein sequence ID" value="KRK37106.1"/>
    <property type="molecule type" value="Genomic_DNA"/>
</dbReference>
<feature type="domain" description="PASTA" evidence="1">
    <location>
        <begin position="43"/>
        <end position="114"/>
    </location>
</feature>
<dbReference type="PATRIC" id="fig|1423722.3.peg.1475"/>
<dbReference type="Proteomes" id="UP000050909">
    <property type="component" value="Unassembled WGS sequence"/>
</dbReference>
<name>A0A0R1H1A6_9LACO</name>
<dbReference type="Gene3D" id="3.30.10.20">
    <property type="match status" value="1"/>
</dbReference>
<dbReference type="PROSITE" id="PS51178">
    <property type="entry name" value="PASTA"/>
    <property type="match status" value="1"/>
</dbReference>
<accession>A0A0R1H1A6</accession>
<gene>
    <name evidence="2" type="ORF">FC62_GL001448</name>
</gene>
<protein>
    <recommendedName>
        <fullName evidence="1">PASTA domain-containing protein</fullName>
    </recommendedName>
</protein>
<comment type="caution">
    <text evidence="2">The sequence shown here is derived from an EMBL/GenBank/DDBJ whole genome shotgun (WGS) entry which is preliminary data.</text>
</comment>
<evidence type="ECO:0000259" key="1">
    <source>
        <dbReference type="PROSITE" id="PS51178"/>
    </source>
</evidence>
<dbReference type="Pfam" id="PF03793">
    <property type="entry name" value="PASTA"/>
    <property type="match status" value="1"/>
</dbReference>